<evidence type="ECO:0000313" key="14">
    <source>
        <dbReference type="EMBL" id="ORZ12602.1"/>
    </source>
</evidence>
<evidence type="ECO:0000313" key="15">
    <source>
        <dbReference type="Proteomes" id="UP000193560"/>
    </source>
</evidence>
<evidence type="ECO:0000256" key="6">
    <source>
        <dbReference type="ARBA" id="ARBA00022750"/>
    </source>
</evidence>
<evidence type="ECO:0000256" key="4">
    <source>
        <dbReference type="ARBA" id="ARBA00022670"/>
    </source>
</evidence>
<dbReference type="STRING" id="90262.A0A1X2IA01"/>
<comment type="caution">
    <text evidence="14">The sequence shown here is derived from an EMBL/GenBank/DDBJ whole genome shotgun (WGS) entry which is preliminary data.</text>
</comment>
<protein>
    <recommendedName>
        <fullName evidence="3">rhizopuspepsin</fullName>
        <ecNumber evidence="3">3.4.23.21</ecNumber>
    </recommendedName>
</protein>
<evidence type="ECO:0000256" key="11">
    <source>
        <dbReference type="PIRSR" id="PIRSR601461-2"/>
    </source>
</evidence>
<dbReference type="InterPro" id="IPR001969">
    <property type="entry name" value="Aspartic_peptidase_AS"/>
</dbReference>
<evidence type="ECO:0000256" key="8">
    <source>
        <dbReference type="ARBA" id="ARBA00023145"/>
    </source>
</evidence>
<evidence type="ECO:0000256" key="9">
    <source>
        <dbReference type="ARBA" id="ARBA00023157"/>
    </source>
</evidence>
<gene>
    <name evidence="14" type="ORF">BCR42DRAFT_483505</name>
</gene>
<dbReference type="PROSITE" id="PS00141">
    <property type="entry name" value="ASP_PROTEASE"/>
    <property type="match status" value="2"/>
</dbReference>
<feature type="active site" evidence="10">
    <location>
        <position position="277"/>
    </location>
</feature>
<dbReference type="FunFam" id="2.40.70.10:FF:000115">
    <property type="entry name" value="Lysosomal aspartic protease"/>
    <property type="match status" value="1"/>
</dbReference>
<dbReference type="PANTHER" id="PTHR47966">
    <property type="entry name" value="BETA-SITE APP-CLEAVING ENZYME, ISOFORM A-RELATED"/>
    <property type="match status" value="1"/>
</dbReference>
<evidence type="ECO:0000256" key="1">
    <source>
        <dbReference type="ARBA" id="ARBA00001130"/>
    </source>
</evidence>
<feature type="active site" evidence="10">
    <location>
        <position position="88"/>
    </location>
</feature>
<keyword evidence="4 12" id="KW-0645">Protease</keyword>
<keyword evidence="9 11" id="KW-1015">Disulfide bond</keyword>
<keyword evidence="5" id="KW-0732">Signal</keyword>
<evidence type="ECO:0000256" key="2">
    <source>
        <dbReference type="ARBA" id="ARBA00007447"/>
    </source>
</evidence>
<feature type="domain" description="Peptidase A1" evidence="13">
    <location>
        <begin position="70"/>
        <end position="381"/>
    </location>
</feature>
<accession>A0A1X2IA01</accession>
<dbReference type="GO" id="GO:0006508">
    <property type="term" value="P:proteolysis"/>
    <property type="evidence" value="ECO:0007669"/>
    <property type="project" value="UniProtKB-KW"/>
</dbReference>
<dbReference type="InterPro" id="IPR021109">
    <property type="entry name" value="Peptidase_aspartic_dom_sf"/>
</dbReference>
<dbReference type="InterPro" id="IPR033121">
    <property type="entry name" value="PEPTIDASE_A1"/>
</dbReference>
<evidence type="ECO:0000256" key="5">
    <source>
        <dbReference type="ARBA" id="ARBA00022729"/>
    </source>
</evidence>
<organism evidence="14 15">
    <name type="scientific">Absidia repens</name>
    <dbReference type="NCBI Taxonomy" id="90262"/>
    <lineage>
        <taxon>Eukaryota</taxon>
        <taxon>Fungi</taxon>
        <taxon>Fungi incertae sedis</taxon>
        <taxon>Mucoromycota</taxon>
        <taxon>Mucoromycotina</taxon>
        <taxon>Mucoromycetes</taxon>
        <taxon>Mucorales</taxon>
        <taxon>Cunninghamellaceae</taxon>
        <taxon>Absidia</taxon>
    </lineage>
</organism>
<dbReference type="InterPro" id="IPR034164">
    <property type="entry name" value="Pepsin-like_dom"/>
</dbReference>
<evidence type="ECO:0000259" key="13">
    <source>
        <dbReference type="PROSITE" id="PS51767"/>
    </source>
</evidence>
<name>A0A1X2IA01_9FUNG</name>
<dbReference type="CDD" id="cd05471">
    <property type="entry name" value="pepsin_like"/>
    <property type="match status" value="1"/>
</dbReference>
<dbReference type="Gene3D" id="2.40.70.10">
    <property type="entry name" value="Acid Proteases"/>
    <property type="match status" value="2"/>
</dbReference>
<reference evidence="14 15" key="1">
    <citation type="submission" date="2016-07" db="EMBL/GenBank/DDBJ databases">
        <title>Pervasive Adenine N6-methylation of Active Genes in Fungi.</title>
        <authorList>
            <consortium name="DOE Joint Genome Institute"/>
            <person name="Mondo S.J."/>
            <person name="Dannebaum R.O."/>
            <person name="Kuo R.C."/>
            <person name="Labutti K."/>
            <person name="Haridas S."/>
            <person name="Kuo A."/>
            <person name="Salamov A."/>
            <person name="Ahrendt S.R."/>
            <person name="Lipzen A."/>
            <person name="Sullivan W."/>
            <person name="Andreopoulos W.B."/>
            <person name="Clum A."/>
            <person name="Lindquist E."/>
            <person name="Daum C."/>
            <person name="Ramamoorthy G.K."/>
            <person name="Gryganskyi A."/>
            <person name="Culley D."/>
            <person name="Magnuson J.K."/>
            <person name="James T.Y."/>
            <person name="O'Malley M.A."/>
            <person name="Stajich J.E."/>
            <person name="Spatafora J.W."/>
            <person name="Visel A."/>
            <person name="Grigoriev I.V."/>
        </authorList>
    </citation>
    <scope>NUCLEOTIDE SEQUENCE [LARGE SCALE GENOMIC DNA]</scope>
    <source>
        <strain evidence="14 15">NRRL 1336</strain>
    </source>
</reference>
<evidence type="ECO:0000256" key="3">
    <source>
        <dbReference type="ARBA" id="ARBA00013205"/>
    </source>
</evidence>
<dbReference type="SUPFAM" id="SSF50630">
    <property type="entry name" value="Acid proteases"/>
    <property type="match status" value="1"/>
</dbReference>
<dbReference type="GO" id="GO:0004190">
    <property type="term" value="F:aspartic-type endopeptidase activity"/>
    <property type="evidence" value="ECO:0007669"/>
    <property type="project" value="UniProtKB-KW"/>
</dbReference>
<dbReference type="PANTHER" id="PTHR47966:SF1">
    <property type="entry name" value="ASPARTYL PROTEINASE"/>
    <property type="match status" value="1"/>
</dbReference>
<evidence type="ECO:0000256" key="12">
    <source>
        <dbReference type="RuleBase" id="RU000454"/>
    </source>
</evidence>
<keyword evidence="8" id="KW-0865">Zymogen</keyword>
<dbReference type="PRINTS" id="PR00792">
    <property type="entry name" value="PEPSIN"/>
</dbReference>
<evidence type="ECO:0000256" key="7">
    <source>
        <dbReference type="ARBA" id="ARBA00022801"/>
    </source>
</evidence>
<dbReference type="EMBL" id="MCGE01000018">
    <property type="protein sequence ID" value="ORZ12602.1"/>
    <property type="molecule type" value="Genomic_DNA"/>
</dbReference>
<dbReference type="Pfam" id="PF00026">
    <property type="entry name" value="Asp"/>
    <property type="match status" value="1"/>
</dbReference>
<feature type="disulfide bond" evidence="11">
    <location>
        <begin position="312"/>
        <end position="345"/>
    </location>
</feature>
<dbReference type="Proteomes" id="UP000193560">
    <property type="component" value="Unassembled WGS sequence"/>
</dbReference>
<comment type="catalytic activity">
    <reaction evidence="1">
        <text>Hydrolysis of proteins with broad specificity similar to that of pepsin A, preferring hydrophobic residues at P1 and P1'. Clots milk and activates trypsinogen. Does not cleave 4-Gln-|-His-5, but does cleave 10-His-|-Leu-11 and 12-Val-|-Glu-13 in B chain of insulin.</text>
        <dbReference type="EC" id="3.4.23.21"/>
    </reaction>
</comment>
<dbReference type="PROSITE" id="PS51767">
    <property type="entry name" value="PEPTIDASE_A1"/>
    <property type="match status" value="1"/>
</dbReference>
<keyword evidence="7 12" id="KW-0378">Hydrolase</keyword>
<dbReference type="EC" id="3.4.23.21" evidence="3"/>
<evidence type="ECO:0000256" key="10">
    <source>
        <dbReference type="PIRSR" id="PIRSR601461-1"/>
    </source>
</evidence>
<sequence>MVIAAPAKPIEEVHIIPLTRNVHFKKNAANAVSKVRSKYMSFLDQIKAIDLQQSDDKGSVNMTNEDDIEYYGTVKVGTPGQALKLIFDTGSSDLWFSSSLCLLCGSHTKYNPLKSSTYSAGITPWKIQYGDGSSAQGIVAKDTVEIGGLVVKKQAIQLAVHESASFLKGVTDGILGLGFSNLASVKGTITPVDNMIKQKVIKNPIFSVYLGKKSLGGGGEYVFGGSNPAHYQGNLTSVPIDNSKGFWNVKVASLSAGTSSSSKSNTSLFGQFDAIVDTGTTLLILQKDIAKYVAKHYNAKENVNDGTFTIDCDGSKLDPLQFSLGGSVFQIPGKDLVYAKDGNKCIASFATGDFQFSILGDAFIRNNYVVFDMEVPQVQLAPIKP</sequence>
<dbReference type="AlphaFoldDB" id="A0A1X2IA01"/>
<keyword evidence="6 12" id="KW-0064">Aspartyl protease</keyword>
<proteinExistence type="inferred from homology"/>
<dbReference type="OrthoDB" id="2747330at2759"/>
<keyword evidence="15" id="KW-1185">Reference proteome</keyword>
<dbReference type="InterPro" id="IPR001461">
    <property type="entry name" value="Aspartic_peptidase_A1"/>
</dbReference>
<comment type="similarity">
    <text evidence="2 12">Belongs to the peptidase A1 family.</text>
</comment>